<feature type="compositionally biased region" description="Basic and acidic residues" evidence="1">
    <location>
        <begin position="87"/>
        <end position="97"/>
    </location>
</feature>
<protein>
    <submittedName>
        <fullName evidence="2">Uncharacterized protein</fullName>
    </submittedName>
</protein>
<dbReference type="Proteomes" id="UP001295444">
    <property type="component" value="Chromosome 13"/>
</dbReference>
<accession>A0AAD1WXU1</accession>
<gene>
    <name evidence="2" type="ORF">PECUL_23A002261</name>
</gene>
<evidence type="ECO:0000256" key="1">
    <source>
        <dbReference type="SAM" id="MobiDB-lite"/>
    </source>
</evidence>
<evidence type="ECO:0000313" key="2">
    <source>
        <dbReference type="EMBL" id="CAH2328313.1"/>
    </source>
</evidence>
<reference evidence="2" key="1">
    <citation type="submission" date="2022-03" db="EMBL/GenBank/DDBJ databases">
        <authorList>
            <person name="Alioto T."/>
            <person name="Alioto T."/>
            <person name="Gomez Garrido J."/>
        </authorList>
    </citation>
    <scope>NUCLEOTIDE SEQUENCE</scope>
</reference>
<evidence type="ECO:0000313" key="3">
    <source>
        <dbReference type="Proteomes" id="UP001295444"/>
    </source>
</evidence>
<dbReference type="EMBL" id="OW240924">
    <property type="protein sequence ID" value="CAH2328313.1"/>
    <property type="molecule type" value="Genomic_DNA"/>
</dbReference>
<name>A0AAD1WXU1_PELCU</name>
<dbReference type="AlphaFoldDB" id="A0AAD1WXU1"/>
<feature type="region of interest" description="Disordered" evidence="1">
    <location>
        <begin position="74"/>
        <end position="140"/>
    </location>
</feature>
<organism evidence="2 3">
    <name type="scientific">Pelobates cultripes</name>
    <name type="common">Western spadefoot toad</name>
    <dbReference type="NCBI Taxonomy" id="61616"/>
    <lineage>
        <taxon>Eukaryota</taxon>
        <taxon>Metazoa</taxon>
        <taxon>Chordata</taxon>
        <taxon>Craniata</taxon>
        <taxon>Vertebrata</taxon>
        <taxon>Euteleostomi</taxon>
        <taxon>Amphibia</taxon>
        <taxon>Batrachia</taxon>
        <taxon>Anura</taxon>
        <taxon>Pelobatoidea</taxon>
        <taxon>Pelobatidae</taxon>
        <taxon>Pelobates</taxon>
    </lineage>
</organism>
<proteinExistence type="predicted"/>
<feature type="compositionally biased region" description="Polar residues" evidence="1">
    <location>
        <begin position="98"/>
        <end position="109"/>
    </location>
</feature>
<sequence length="140" mass="15553">MGTIHYKGHTVAIYVDIPFSVLVEKRKLAPVASRLREHSMKYCWGLEVSLFVESGRETITLTSAEDPEPHLQALGLSINPRGASPEAKNKDWDHEIRNNNATTQPQQTIPKKVHPQARSRDAGLSASGTLTSPYHIRSLT</sequence>
<keyword evidence="3" id="KW-1185">Reference proteome</keyword>